<dbReference type="RefSeq" id="WP_002317756.1">
    <property type="nucleotide sequence ID" value="NZ_JBDGBG010000151.1"/>
</dbReference>
<reference evidence="1 2" key="1">
    <citation type="submission" date="2016-01" db="EMBL/GenBank/DDBJ databases">
        <title>Molecular Mechanisms for transfer of large genomic segments between Enterococcus faecium strains.</title>
        <authorList>
            <person name="Garcia-Solache M.A."/>
            <person name="Lebreton F."/>
            <person name="Mclaughlin R.E."/>
            <person name="Whiteaker J.D."/>
            <person name="Gilmore M.S."/>
            <person name="Rice L.B."/>
        </authorList>
    </citation>
    <scope>NUCLEOTIDE SEQUENCE [LARGE SCALE GENOMIC DNA]</scope>
    <source>
        <strain evidence="1 2">D344RRF x C68</strain>
    </source>
</reference>
<protein>
    <recommendedName>
        <fullName evidence="3">Type II toxin-antitoxin system PemK/MazF family toxin</fullName>
    </recommendedName>
</protein>
<dbReference type="AlphaFoldDB" id="A0A132P8Z0"/>
<dbReference type="EMBL" id="LRHK01000001">
    <property type="protein sequence ID" value="KWX18774.1"/>
    <property type="molecule type" value="Genomic_DNA"/>
</dbReference>
<dbReference type="Proteomes" id="UP000070452">
    <property type="component" value="Unassembled WGS sequence"/>
</dbReference>
<comment type="caution">
    <text evidence="1">The sequence shown here is derived from an EMBL/GenBank/DDBJ whole genome shotgun (WGS) entry which is preliminary data.</text>
</comment>
<evidence type="ECO:0000313" key="2">
    <source>
        <dbReference type="Proteomes" id="UP000070452"/>
    </source>
</evidence>
<evidence type="ECO:0008006" key="3">
    <source>
        <dbReference type="Google" id="ProtNLM"/>
    </source>
</evidence>
<evidence type="ECO:0000313" key="1">
    <source>
        <dbReference type="EMBL" id="KWX18774.1"/>
    </source>
</evidence>
<gene>
    <name evidence="1" type="ORF">AWT83_09945</name>
</gene>
<proteinExistence type="predicted"/>
<name>A0A132P8Z0_ENTFC</name>
<sequence>MVAIGEAYLGKVSFVDGFKPLYSRPYLVIEMLPSGVCILNVSSSKGKESKLLLATNYELKQYNPPFVKPSFVKLDSKKFISFEELQTLKLLSNGKKLNSSDLNNILRKTKSFSF</sequence>
<organism evidence="1 2">
    <name type="scientific">Enterococcus faecium</name>
    <name type="common">Streptococcus faecium</name>
    <dbReference type="NCBI Taxonomy" id="1352"/>
    <lineage>
        <taxon>Bacteria</taxon>
        <taxon>Bacillati</taxon>
        <taxon>Bacillota</taxon>
        <taxon>Bacilli</taxon>
        <taxon>Lactobacillales</taxon>
        <taxon>Enterococcaceae</taxon>
        <taxon>Enterococcus</taxon>
    </lineage>
</organism>
<accession>A0A132P8Z0</accession>